<evidence type="ECO:0000256" key="1">
    <source>
        <dbReference type="ARBA" id="ARBA00009913"/>
    </source>
</evidence>
<dbReference type="GO" id="GO:0000150">
    <property type="term" value="F:DNA strand exchange activity"/>
    <property type="evidence" value="ECO:0007669"/>
    <property type="project" value="InterPro"/>
</dbReference>
<dbReference type="AlphaFoldDB" id="A0A732I3B3"/>
<dbReference type="Pfam" id="PF20441">
    <property type="entry name" value="TerL_nuclease"/>
    <property type="match status" value="1"/>
</dbReference>
<dbReference type="Pfam" id="PF00239">
    <property type="entry name" value="Resolvase"/>
    <property type="match status" value="1"/>
</dbReference>
<feature type="domain" description="Terminase large subunit-like endonuclease" evidence="5">
    <location>
        <begin position="272"/>
        <end position="485"/>
    </location>
</feature>
<dbReference type="EMBL" id="DAASDL010000003">
    <property type="protein sequence ID" value="HAE5057495.1"/>
    <property type="molecule type" value="Genomic_DNA"/>
</dbReference>
<evidence type="ECO:0000313" key="6">
    <source>
        <dbReference type="EMBL" id="HAE5057495.1"/>
    </source>
</evidence>
<dbReference type="CDD" id="cd00569">
    <property type="entry name" value="HTH_Hin_like"/>
    <property type="match status" value="1"/>
</dbReference>
<reference evidence="6" key="1">
    <citation type="journal article" date="2018" name="Genome Biol.">
        <title>SKESA: strategic k-mer extension for scrupulous assemblies.</title>
        <authorList>
            <person name="Souvorov A."/>
            <person name="Agarwala R."/>
            <person name="Lipman D.J."/>
        </authorList>
    </citation>
    <scope>NUCLEOTIDE SEQUENCE</scope>
    <source>
        <strain evidence="6">09-2545</strain>
    </source>
</reference>
<dbReference type="GO" id="GO:0003677">
    <property type="term" value="F:DNA binding"/>
    <property type="evidence" value="ECO:0007669"/>
    <property type="project" value="InterPro"/>
</dbReference>
<dbReference type="Pfam" id="PF03354">
    <property type="entry name" value="TerL_ATPase"/>
    <property type="match status" value="1"/>
</dbReference>
<sequence length="650" mass="73274">MVEKRKKNRSTSSSVDPTTRYAMDVASGKEIAGPDIRNSCKRHLKDLESCHARGLVWDTVTAQRAIDFFAKVLKLNGGEHEGKPFNLLPWQCFIVGSVFGWQNSDGYRRFRMVYVESGKGSGKSPLAAGIALYCLVADREPRAEVYAAATKKDQAMILFRDAVAMVDQSPALAQRINKSGGAGKEWNLAFLQTGSFFRPISSDDGQSGPRPHCALIDEIHEHKNNQVVEMMRAGTKGRRQALIFMITNSGHDKTSVCYDYHEYGRKVAEGSVDDDSFFSFICSLDEGDDPFKDETCWKKANPSLGHTFTERYLREQVTQARGMPSKESIVRRLNFCQWVDADNPWMSSDVWMGCEEDFDLQELRGEECYGGLDLSGSRDLTALALFFPKKRRLVVEFWTPKDTLTDRAKTDRVPYDAWERDGYIHTTPGKAVKYGFVAERIADLAMQFDIKAIAFDQYRIKYLEPELDEASVSVPLIPHGQGYYKAKDSGLWMPHSIELTGMTLLNYLPLSNRLITQWLTFTPHAPGLIGRNVLHALLMFQNLHEKGVNFRSITDGVDLKTASGRYNFRNILSAAQYESDLNSERTLAGLAIARSKGRIGGRRPKFSDEQWQQMGALIAAGKSRRYVARIYNVGLSTLYKRFPVTGIQTK</sequence>
<dbReference type="InterPro" id="IPR009057">
    <property type="entry name" value="Homeodomain-like_sf"/>
</dbReference>
<dbReference type="InterPro" id="IPR005021">
    <property type="entry name" value="Terminase_largesu-like"/>
</dbReference>
<accession>A0A732I3B3</accession>
<evidence type="ECO:0000259" key="4">
    <source>
        <dbReference type="Pfam" id="PF03354"/>
    </source>
</evidence>
<reference evidence="6" key="2">
    <citation type="submission" date="2018-07" db="EMBL/GenBank/DDBJ databases">
        <authorList>
            <consortium name="NCBI Pathogen Detection Project"/>
        </authorList>
    </citation>
    <scope>NUCLEOTIDE SEQUENCE</scope>
    <source>
        <strain evidence="6">09-2545</strain>
    </source>
</reference>
<feature type="domain" description="Resolvase/invertase-type recombinase catalytic" evidence="2">
    <location>
        <begin position="529"/>
        <end position="598"/>
    </location>
</feature>
<dbReference type="Pfam" id="PF02796">
    <property type="entry name" value="HTH_7"/>
    <property type="match status" value="1"/>
</dbReference>
<dbReference type="Gene3D" id="3.40.50.300">
    <property type="entry name" value="P-loop containing nucleotide triphosphate hydrolases"/>
    <property type="match status" value="1"/>
</dbReference>
<dbReference type="InterPro" id="IPR006120">
    <property type="entry name" value="Resolvase_HTH_dom"/>
</dbReference>
<organism evidence="6">
    <name type="scientific">Salmonella enterica subsp. enterica serovar Sandiego</name>
    <dbReference type="NCBI Taxonomy" id="1151002"/>
    <lineage>
        <taxon>Bacteria</taxon>
        <taxon>Pseudomonadati</taxon>
        <taxon>Pseudomonadota</taxon>
        <taxon>Gammaproteobacteria</taxon>
        <taxon>Enterobacterales</taxon>
        <taxon>Enterobacteriaceae</taxon>
        <taxon>Salmonella</taxon>
    </lineage>
</organism>
<protein>
    <submittedName>
        <fullName evidence="6">Helix-turn-helix domain-containing protein</fullName>
    </submittedName>
</protein>
<evidence type="ECO:0000259" key="5">
    <source>
        <dbReference type="Pfam" id="PF20441"/>
    </source>
</evidence>
<comment type="similarity">
    <text evidence="1">Belongs to the site-specific recombinase resolvase family.</text>
</comment>
<dbReference type="InterPro" id="IPR046461">
    <property type="entry name" value="TerL_ATPase"/>
</dbReference>
<name>A0A732I3B3_SALET</name>
<dbReference type="PANTHER" id="PTHR41287:SF1">
    <property type="entry name" value="PROTEIN YMFN"/>
    <property type="match status" value="1"/>
</dbReference>
<dbReference type="InterPro" id="IPR046462">
    <property type="entry name" value="TerL_nuclease"/>
</dbReference>
<evidence type="ECO:0000259" key="3">
    <source>
        <dbReference type="Pfam" id="PF02796"/>
    </source>
</evidence>
<dbReference type="SUPFAM" id="SSF46689">
    <property type="entry name" value="Homeodomain-like"/>
    <property type="match status" value="1"/>
</dbReference>
<dbReference type="GO" id="GO:0004519">
    <property type="term" value="F:endonuclease activity"/>
    <property type="evidence" value="ECO:0007669"/>
    <property type="project" value="InterPro"/>
</dbReference>
<dbReference type="InterPro" id="IPR006119">
    <property type="entry name" value="Resolv_N"/>
</dbReference>
<dbReference type="PANTHER" id="PTHR41287">
    <property type="match status" value="1"/>
</dbReference>
<dbReference type="Gene3D" id="3.40.50.1390">
    <property type="entry name" value="Resolvase, N-terminal catalytic domain"/>
    <property type="match status" value="1"/>
</dbReference>
<gene>
    <name evidence="6" type="ORF">G4G45_001104</name>
</gene>
<dbReference type="Gene3D" id="1.10.10.60">
    <property type="entry name" value="Homeodomain-like"/>
    <property type="match status" value="1"/>
</dbReference>
<dbReference type="SUPFAM" id="SSF53041">
    <property type="entry name" value="Resolvase-like"/>
    <property type="match status" value="1"/>
</dbReference>
<feature type="domain" description="Terminase large subunit-like ATPase" evidence="4">
    <location>
        <begin position="89"/>
        <end position="264"/>
    </location>
</feature>
<comment type="caution">
    <text evidence="6">The sequence shown here is derived from an EMBL/GenBank/DDBJ whole genome shotgun (WGS) entry which is preliminary data.</text>
</comment>
<feature type="domain" description="Resolvase HTH" evidence="3">
    <location>
        <begin position="601"/>
        <end position="642"/>
    </location>
</feature>
<evidence type="ECO:0000259" key="2">
    <source>
        <dbReference type="Pfam" id="PF00239"/>
    </source>
</evidence>
<proteinExistence type="inferred from homology"/>
<dbReference type="InterPro" id="IPR036162">
    <property type="entry name" value="Resolvase-like_N_sf"/>
</dbReference>
<dbReference type="InterPro" id="IPR027417">
    <property type="entry name" value="P-loop_NTPase"/>
</dbReference>